<gene>
    <name evidence="2" type="ORF">GCM10010151_13510</name>
</gene>
<dbReference type="RefSeq" id="WP_252799913.1">
    <property type="nucleotide sequence ID" value="NZ_BAAABM010000007.1"/>
</dbReference>
<dbReference type="EMBL" id="BAAABM010000007">
    <property type="protein sequence ID" value="GAA0324897.1"/>
    <property type="molecule type" value="Genomic_DNA"/>
</dbReference>
<protein>
    <submittedName>
        <fullName evidence="2">Endonuclease/exonuclease/phosphatase family protein</fullName>
    </submittedName>
</protein>
<sequence length="233" mass="26044">MVVRLVSYNIRSMRDDRAALVRVVRRLRPDILCVQEAPRFQFWRHRRLWLARRAALVPATLRRGRVAGLQLYAGARATALHGRHRLLSPVPEMHQRGLALALFDVRGVRLVAASVHLDLAAEPRRRHAEEIIEELDRVRARTGAPVVVAGDVNEEAGEPAWDLFAGRFQDAGAVAPYGLRETFSAANPARRIDGVFADEGIEILRCGVPDDPELLADYPAATDHRPVLAELRI</sequence>
<dbReference type="Gene3D" id="3.60.10.10">
    <property type="entry name" value="Endonuclease/exonuclease/phosphatase"/>
    <property type="match status" value="1"/>
</dbReference>
<dbReference type="InterPro" id="IPR036691">
    <property type="entry name" value="Endo/exonu/phosph_ase_sf"/>
</dbReference>
<dbReference type="Proteomes" id="UP001501822">
    <property type="component" value="Unassembled WGS sequence"/>
</dbReference>
<keyword evidence="3" id="KW-1185">Reference proteome</keyword>
<organism evidence="2 3">
    <name type="scientific">Actinoallomurus spadix</name>
    <dbReference type="NCBI Taxonomy" id="79912"/>
    <lineage>
        <taxon>Bacteria</taxon>
        <taxon>Bacillati</taxon>
        <taxon>Actinomycetota</taxon>
        <taxon>Actinomycetes</taxon>
        <taxon>Streptosporangiales</taxon>
        <taxon>Thermomonosporaceae</taxon>
        <taxon>Actinoallomurus</taxon>
    </lineage>
</organism>
<proteinExistence type="predicted"/>
<keyword evidence="2" id="KW-0255">Endonuclease</keyword>
<name>A0ABN0W4M8_9ACTN</name>
<evidence type="ECO:0000313" key="3">
    <source>
        <dbReference type="Proteomes" id="UP001501822"/>
    </source>
</evidence>
<dbReference type="GO" id="GO:0004519">
    <property type="term" value="F:endonuclease activity"/>
    <property type="evidence" value="ECO:0007669"/>
    <property type="project" value="UniProtKB-KW"/>
</dbReference>
<keyword evidence="2" id="KW-0540">Nuclease</keyword>
<feature type="domain" description="Endonuclease/exonuclease/phosphatase" evidence="1">
    <location>
        <begin position="6"/>
        <end position="224"/>
    </location>
</feature>
<evidence type="ECO:0000259" key="1">
    <source>
        <dbReference type="Pfam" id="PF03372"/>
    </source>
</evidence>
<dbReference type="Pfam" id="PF03372">
    <property type="entry name" value="Exo_endo_phos"/>
    <property type="match status" value="1"/>
</dbReference>
<accession>A0ABN0W4M8</accession>
<evidence type="ECO:0000313" key="2">
    <source>
        <dbReference type="EMBL" id="GAA0324897.1"/>
    </source>
</evidence>
<comment type="caution">
    <text evidence="2">The sequence shown here is derived from an EMBL/GenBank/DDBJ whole genome shotgun (WGS) entry which is preliminary data.</text>
</comment>
<dbReference type="InterPro" id="IPR005135">
    <property type="entry name" value="Endo/exonuclease/phosphatase"/>
</dbReference>
<reference evidence="2 3" key="1">
    <citation type="journal article" date="2019" name="Int. J. Syst. Evol. Microbiol.">
        <title>The Global Catalogue of Microorganisms (GCM) 10K type strain sequencing project: providing services to taxonomists for standard genome sequencing and annotation.</title>
        <authorList>
            <consortium name="The Broad Institute Genomics Platform"/>
            <consortium name="The Broad Institute Genome Sequencing Center for Infectious Disease"/>
            <person name="Wu L."/>
            <person name="Ma J."/>
        </authorList>
    </citation>
    <scope>NUCLEOTIDE SEQUENCE [LARGE SCALE GENOMIC DNA]</scope>
    <source>
        <strain evidence="2 3">JCM 3146</strain>
    </source>
</reference>
<keyword evidence="2" id="KW-0378">Hydrolase</keyword>
<dbReference type="SUPFAM" id="SSF56219">
    <property type="entry name" value="DNase I-like"/>
    <property type="match status" value="1"/>
</dbReference>